<accession>A0A7W9ZIY7</accession>
<keyword evidence="1" id="KW-0813">Transport</keyword>
<dbReference type="InterPro" id="IPR014116">
    <property type="entry name" value="Cyt_c_oxidase_cbb3_FixG"/>
</dbReference>
<dbReference type="SUPFAM" id="SSF54862">
    <property type="entry name" value="4Fe-4S ferredoxins"/>
    <property type="match status" value="1"/>
</dbReference>
<feature type="region of interest" description="Disordered" evidence="7">
    <location>
        <begin position="1"/>
        <end position="30"/>
    </location>
</feature>
<feature type="transmembrane region" description="Helical" evidence="8">
    <location>
        <begin position="58"/>
        <end position="75"/>
    </location>
</feature>
<evidence type="ECO:0000256" key="5">
    <source>
        <dbReference type="ARBA" id="ARBA00023004"/>
    </source>
</evidence>
<dbReference type="NCBIfam" id="TIGR02745">
    <property type="entry name" value="ccoG_rdxA_fixG"/>
    <property type="match status" value="1"/>
</dbReference>
<dbReference type="AlphaFoldDB" id="A0A7W9ZIY7"/>
<keyword evidence="8" id="KW-0812">Transmembrane</keyword>
<dbReference type="InterPro" id="IPR017896">
    <property type="entry name" value="4Fe4S_Fe-S-bd"/>
</dbReference>
<reference evidence="10 11" key="1">
    <citation type="submission" date="2020-08" db="EMBL/GenBank/DDBJ databases">
        <title>Genomic Encyclopedia of Type Strains, Phase IV (KMG-IV): sequencing the most valuable type-strain genomes for metagenomic binning, comparative biology and taxonomic classification.</title>
        <authorList>
            <person name="Goeker M."/>
        </authorList>
    </citation>
    <scope>NUCLEOTIDE SEQUENCE [LARGE SCALE GENOMIC DNA]</scope>
    <source>
        <strain evidence="10 11">DSM 11590</strain>
    </source>
</reference>
<evidence type="ECO:0000256" key="7">
    <source>
        <dbReference type="SAM" id="MobiDB-lite"/>
    </source>
</evidence>
<gene>
    <name evidence="10" type="ORF">FHS48_002906</name>
</gene>
<keyword evidence="5" id="KW-0408">Iron</keyword>
<evidence type="ECO:0000259" key="9">
    <source>
        <dbReference type="PROSITE" id="PS51379"/>
    </source>
</evidence>
<comment type="caution">
    <text evidence="10">The sequence shown here is derived from an EMBL/GenBank/DDBJ whole genome shotgun (WGS) entry which is preliminary data.</text>
</comment>
<dbReference type="PROSITE" id="PS51379">
    <property type="entry name" value="4FE4S_FER_2"/>
    <property type="match status" value="1"/>
</dbReference>
<feature type="transmembrane region" description="Helical" evidence="8">
    <location>
        <begin position="360"/>
        <end position="378"/>
    </location>
</feature>
<keyword evidence="8" id="KW-0472">Membrane</keyword>
<feature type="compositionally biased region" description="Basic and acidic residues" evidence="7">
    <location>
        <begin position="1"/>
        <end position="14"/>
    </location>
</feature>
<dbReference type="PANTHER" id="PTHR30176:SF3">
    <property type="entry name" value="FERREDOXIN-TYPE PROTEIN NAPH"/>
    <property type="match status" value="1"/>
</dbReference>
<dbReference type="GO" id="GO:0051539">
    <property type="term" value="F:4 iron, 4 sulfur cluster binding"/>
    <property type="evidence" value="ECO:0007669"/>
    <property type="project" value="UniProtKB-KW"/>
</dbReference>
<feature type="transmembrane region" description="Helical" evidence="8">
    <location>
        <begin position="107"/>
        <end position="128"/>
    </location>
</feature>
<dbReference type="EMBL" id="JACIIX010000011">
    <property type="protein sequence ID" value="MBB6211467.1"/>
    <property type="molecule type" value="Genomic_DNA"/>
</dbReference>
<keyword evidence="8" id="KW-1133">Transmembrane helix</keyword>
<dbReference type="PANTHER" id="PTHR30176">
    <property type="entry name" value="FERREDOXIN-TYPE PROTEIN NAPH"/>
    <property type="match status" value="1"/>
</dbReference>
<protein>
    <submittedName>
        <fullName evidence="10">Cytochrome c oxidase accessory protein FixG</fullName>
    </submittedName>
</protein>
<proteinExistence type="predicted"/>
<dbReference type="InterPro" id="IPR017900">
    <property type="entry name" value="4Fe4S_Fe_S_CS"/>
</dbReference>
<organism evidence="10 11">
    <name type="scientific">Novispirillum itersonii</name>
    <name type="common">Aquaspirillum itersonii</name>
    <dbReference type="NCBI Taxonomy" id="189"/>
    <lineage>
        <taxon>Bacteria</taxon>
        <taxon>Pseudomonadati</taxon>
        <taxon>Pseudomonadota</taxon>
        <taxon>Alphaproteobacteria</taxon>
        <taxon>Rhodospirillales</taxon>
        <taxon>Novispirillaceae</taxon>
        <taxon>Novispirillum</taxon>
    </lineage>
</organism>
<keyword evidence="4" id="KW-0249">Electron transport</keyword>
<dbReference type="GO" id="GO:0046872">
    <property type="term" value="F:metal ion binding"/>
    <property type="evidence" value="ECO:0007669"/>
    <property type="project" value="UniProtKB-KW"/>
</dbReference>
<dbReference type="RefSeq" id="WP_184264390.1">
    <property type="nucleotide sequence ID" value="NZ_JACIIX010000011.1"/>
</dbReference>
<dbReference type="InterPro" id="IPR051684">
    <property type="entry name" value="Electron_Trans/Redox"/>
</dbReference>
<keyword evidence="2" id="KW-0004">4Fe-4S</keyword>
<dbReference type="Pfam" id="PF12801">
    <property type="entry name" value="Fer4_5"/>
    <property type="match status" value="1"/>
</dbReference>
<feature type="transmembrane region" description="Helical" evidence="8">
    <location>
        <begin position="180"/>
        <end position="197"/>
    </location>
</feature>
<dbReference type="Proteomes" id="UP000544872">
    <property type="component" value="Unassembled WGS sequence"/>
</dbReference>
<evidence type="ECO:0000256" key="1">
    <source>
        <dbReference type="ARBA" id="ARBA00022448"/>
    </source>
</evidence>
<name>A0A7W9ZIY7_NOVIT</name>
<dbReference type="Gene3D" id="2.60.40.10">
    <property type="entry name" value="Immunoglobulins"/>
    <property type="match status" value="1"/>
</dbReference>
<feature type="domain" description="4Fe-4S ferredoxin-type" evidence="9">
    <location>
        <begin position="276"/>
        <end position="306"/>
    </location>
</feature>
<evidence type="ECO:0000256" key="8">
    <source>
        <dbReference type="SAM" id="Phobius"/>
    </source>
</evidence>
<evidence type="ECO:0000313" key="11">
    <source>
        <dbReference type="Proteomes" id="UP000544872"/>
    </source>
</evidence>
<keyword evidence="6" id="KW-0411">Iron-sulfur</keyword>
<dbReference type="InterPro" id="IPR032879">
    <property type="entry name" value="FixG_C"/>
</dbReference>
<dbReference type="Pfam" id="PF11614">
    <property type="entry name" value="FixG_C"/>
    <property type="match status" value="1"/>
</dbReference>
<dbReference type="PROSITE" id="PS00198">
    <property type="entry name" value="4FE4S_FER_1"/>
    <property type="match status" value="1"/>
</dbReference>
<dbReference type="GO" id="GO:0005886">
    <property type="term" value="C:plasma membrane"/>
    <property type="evidence" value="ECO:0007669"/>
    <property type="project" value="TreeGrafter"/>
</dbReference>
<sequence length="501" mass="55865">MSVEEKVAPEEKAKAAAPAAPKAKAHKGEGPVKESLYADYHKIHPRHVSGTFRNIKNFLNILLLGIYFAGPWFRWERPGTAPDQMILIDLSTQRGYFMGIEIWPQEVYYLTGLLILGAVGLFFFTALLGRVWCGFTCIQTVFTDVFVTVERWLEGDRNARIKMDRGPWTANKFVRKTVKIAVWLLISLATGFGWAAYFNDAPQLVVDLLHLEAGWGVYTTILLVGGFTFVLAGWAREQVCIYMCPWPRFQAAMFDEDSLIVTYEKWRGEPRGFAKKDASFETRGHCVDCTLCVQVCPTGTDIRDGSQLSCIGCGLCIDACDEVMDRFNLPRGLITYDSNNRQIARAKGEPIPHNFIRARTVIYAALLVIVSAVMAWSLSSRSRLEVNVLHERSPLFVALSDGSLRNGYTFKILNMGSLPQTYHLKLSGLEGASLRVVGLGEEDRKEVELPVKGDSVGTFRVYVTAKPELLKSKATDLIFVLSNTATGEVKEHKSLFAGPGQ</sequence>
<keyword evidence="11" id="KW-1185">Reference proteome</keyword>
<keyword evidence="3" id="KW-0479">Metal-binding</keyword>
<feature type="transmembrane region" description="Helical" evidence="8">
    <location>
        <begin position="217"/>
        <end position="235"/>
    </location>
</feature>
<evidence type="ECO:0000313" key="10">
    <source>
        <dbReference type="EMBL" id="MBB6211467.1"/>
    </source>
</evidence>
<evidence type="ECO:0000256" key="3">
    <source>
        <dbReference type="ARBA" id="ARBA00022723"/>
    </source>
</evidence>
<evidence type="ECO:0000256" key="4">
    <source>
        <dbReference type="ARBA" id="ARBA00022982"/>
    </source>
</evidence>
<dbReference type="InterPro" id="IPR013783">
    <property type="entry name" value="Ig-like_fold"/>
</dbReference>
<dbReference type="Pfam" id="PF13746">
    <property type="entry name" value="Fer4_18"/>
    <property type="match status" value="1"/>
</dbReference>
<evidence type="ECO:0000256" key="2">
    <source>
        <dbReference type="ARBA" id="ARBA00022485"/>
    </source>
</evidence>
<evidence type="ECO:0000256" key="6">
    <source>
        <dbReference type="ARBA" id="ARBA00023014"/>
    </source>
</evidence>